<dbReference type="GO" id="GO:0016491">
    <property type="term" value="F:oxidoreductase activity"/>
    <property type="evidence" value="ECO:0007669"/>
    <property type="project" value="InterPro"/>
</dbReference>
<evidence type="ECO:0000313" key="3">
    <source>
        <dbReference type="Proteomes" id="UP000032545"/>
    </source>
</evidence>
<dbReference type="InterPro" id="IPR001853">
    <property type="entry name" value="DSBA-like_thioredoxin_dom"/>
</dbReference>
<dbReference type="RefSeq" id="WP_044883157.1">
    <property type="nucleotide sequence ID" value="NZ_JYFN01000002.1"/>
</dbReference>
<protein>
    <submittedName>
        <fullName evidence="2">Putative dithiol-disulfide isomerase involved in polyketide biosynthesis</fullName>
    </submittedName>
</protein>
<dbReference type="SUPFAM" id="SSF52833">
    <property type="entry name" value="Thioredoxin-like"/>
    <property type="match status" value="1"/>
</dbReference>
<gene>
    <name evidence="2" type="ORF">FF36_00381</name>
</gene>
<comment type="caution">
    <text evidence="2">The sequence shown here is derived from an EMBL/GenBank/DDBJ whole genome shotgun (WGS) entry which is preliminary data.</text>
</comment>
<dbReference type="EMBL" id="JYFN01000002">
    <property type="protein sequence ID" value="KJE25248.1"/>
    <property type="molecule type" value="Genomic_DNA"/>
</dbReference>
<accession>A0A0D8BM01</accession>
<dbReference type="PATRIC" id="fig|1502723.3.peg.425"/>
<sequence length="216" mass="24013">MRVDIWSDVVCPWCYVGKARFDRALATFAHRDEVQVRFHSYELNPTLPRGRSESLLVALARKFSDVPAAEIEGMEHRVADAARQEGLAYRSDRRNGNTFDLHRVLHLAGEAGRQAEAVSALNQAHFGAGRDVFDHDVAVEVFTAAGLPAAEVRRVLAGDDYAERVFADERAAHDMRVTGVPFFVVDRTLAVSGARPADLFARTLDQAWARRAQRVA</sequence>
<feature type="domain" description="DSBA-like thioredoxin" evidence="1">
    <location>
        <begin position="2"/>
        <end position="204"/>
    </location>
</feature>
<dbReference type="CDD" id="cd03024">
    <property type="entry name" value="DsbA_FrnE"/>
    <property type="match status" value="1"/>
</dbReference>
<dbReference type="Pfam" id="PF01323">
    <property type="entry name" value="DSBA"/>
    <property type="match status" value="1"/>
</dbReference>
<dbReference type="PANTHER" id="PTHR13887">
    <property type="entry name" value="GLUTATHIONE S-TRANSFERASE KAPPA"/>
    <property type="match status" value="1"/>
</dbReference>
<proteinExistence type="predicted"/>
<dbReference type="OrthoDB" id="9799122at2"/>
<keyword evidence="3" id="KW-1185">Reference proteome</keyword>
<keyword evidence="2" id="KW-0413">Isomerase</keyword>
<dbReference type="GO" id="GO:0016853">
    <property type="term" value="F:isomerase activity"/>
    <property type="evidence" value="ECO:0007669"/>
    <property type="project" value="UniProtKB-KW"/>
</dbReference>
<evidence type="ECO:0000313" key="2">
    <source>
        <dbReference type="EMBL" id="KJE25248.1"/>
    </source>
</evidence>
<dbReference type="AlphaFoldDB" id="A0A0D8BM01"/>
<dbReference type="InterPro" id="IPR036249">
    <property type="entry name" value="Thioredoxin-like_sf"/>
</dbReference>
<evidence type="ECO:0000259" key="1">
    <source>
        <dbReference type="Pfam" id="PF01323"/>
    </source>
</evidence>
<dbReference type="PANTHER" id="PTHR13887:SF41">
    <property type="entry name" value="THIOREDOXIN SUPERFAMILY PROTEIN"/>
    <property type="match status" value="1"/>
</dbReference>
<reference evidence="3" key="1">
    <citation type="submission" date="2015-02" db="EMBL/GenBank/DDBJ databases">
        <title>Draft Genome of Frankia sp. CpI1-S.</title>
        <authorList>
            <person name="Oshone R.T."/>
            <person name="Ngom M."/>
            <person name="Ghodhbane-Gtari F."/>
            <person name="Gtari M."/>
            <person name="Morris K."/>
            <person name="Thomas K."/>
            <person name="Sen A."/>
            <person name="Tisa L.S."/>
        </authorList>
    </citation>
    <scope>NUCLEOTIDE SEQUENCE [LARGE SCALE GENOMIC DNA]</scope>
    <source>
        <strain evidence="3">CpI1-S</strain>
    </source>
</reference>
<dbReference type="Proteomes" id="UP000032545">
    <property type="component" value="Unassembled WGS sequence"/>
</dbReference>
<name>A0A0D8BM01_9ACTN</name>
<organism evidence="2 3">
    <name type="scientific">Frankia torreyi</name>
    <dbReference type="NCBI Taxonomy" id="1856"/>
    <lineage>
        <taxon>Bacteria</taxon>
        <taxon>Bacillati</taxon>
        <taxon>Actinomycetota</taxon>
        <taxon>Actinomycetes</taxon>
        <taxon>Frankiales</taxon>
        <taxon>Frankiaceae</taxon>
        <taxon>Frankia</taxon>
    </lineage>
</organism>
<reference evidence="2 3" key="2">
    <citation type="journal article" date="2016" name="Genome Announc.">
        <title>Permanent Draft Genome Sequences for Two Variants of Frankia sp. Strain CpI1, the First Frankia Strain Isolated from Root Nodules of Comptonia peregrina.</title>
        <authorList>
            <person name="Oshone R."/>
            <person name="Hurst S.G.IV."/>
            <person name="Abebe-Akele F."/>
            <person name="Simpson S."/>
            <person name="Morris K."/>
            <person name="Thomas W.K."/>
            <person name="Tisa L.S."/>
        </authorList>
    </citation>
    <scope>NUCLEOTIDE SEQUENCE [LARGE SCALE GENOMIC DNA]</scope>
    <source>
        <strain evidence="3">CpI1-S</strain>
    </source>
</reference>
<dbReference type="Gene3D" id="3.40.30.10">
    <property type="entry name" value="Glutaredoxin"/>
    <property type="match status" value="1"/>
</dbReference>